<keyword evidence="13" id="KW-0812">Transmembrane</keyword>
<evidence type="ECO:0000259" key="14">
    <source>
        <dbReference type="PROSITE" id="PS50157"/>
    </source>
</evidence>
<keyword evidence="6 11" id="KW-0863">Zinc-finger</keyword>
<evidence type="ECO:0000256" key="5">
    <source>
        <dbReference type="ARBA" id="ARBA00022737"/>
    </source>
</evidence>
<dbReference type="InterPro" id="IPR036236">
    <property type="entry name" value="Znf_C2H2_sf"/>
</dbReference>
<feature type="region of interest" description="Disordered" evidence="12">
    <location>
        <begin position="141"/>
        <end position="250"/>
    </location>
</feature>
<dbReference type="Gene3D" id="3.30.160.60">
    <property type="entry name" value="Classic Zinc Finger"/>
    <property type="match status" value="3"/>
</dbReference>
<keyword evidence="10" id="KW-0539">Nucleus</keyword>
<sequence length="774" mass="85460">MDTQRGRSPSGGHQHIRNHSPSPQTFQDGMNGLGIALDPSNINNHQQFQDNFNNPNTLPTYVETNEFLNQGQQFTQSELGETNFATSQTQDFSQFKQEDQSSFAPPQRSFIQELLSDNFDGDFSLYPNTSGQNEQFDQSFFMNDLSPQPGNSSINPAELNMSSPVHTPTPPSLLQPGSRSPSSAQQSPSFNQGPFQPSPRHSRNVSLGPESAAFPIGHNPGDWSMMPPQFTGHRRTPSEYSDISSAAHSPNMAHHDSFEAIDQQHSPMQHTQDSIYQDVLAIGSFSLADTNPRAGISPGHSPAISPRLGPQQIPNMDQQNAFMLNQSNGFPSQNIYNQGQQESFPQMQHNSSLDMGQAQQMVPPEINVEFAPASRQNSFDPPKSALDQDALTPPDRGRRRRAVSDPYNSPRPHTPSGTSPLMRNSLSPLGHESPASRSLSPNDRSGATSPGRRRQSTSSLPNRDYILGLAVPDYQAASSDNGSAKRVQKHPATFQCNLCPKRFTRAYNLRSHLRTHTDERPFVCTVCGKAFARQHDRKRHEGLHSGEKKFVCKGELKQGGSWGCGRRFARADALGRHFRSEAGRICIKPLLDEEALERQRLWQEQRMQNMHMQQQPMGQDANGFSIDSNGNYGLPAALLAQYPALANLSWPDIPQGENNIDDDHSGRSSFDASGSEYYDDGEDGGYLSSGPGPQHGYPQPQLAEAYNAGYSSDMSGRGILDIIDEGFFMARLDTTNSFFVEFYVTASAMGGRSFMSFSFGFVSFLFSGLLNLKI</sequence>
<evidence type="ECO:0000256" key="2">
    <source>
        <dbReference type="ARBA" id="ARBA00004496"/>
    </source>
</evidence>
<dbReference type="Proteomes" id="UP000326757">
    <property type="component" value="Unassembled WGS sequence"/>
</dbReference>
<dbReference type="PANTHER" id="PTHR40626:SF11">
    <property type="entry name" value="ZINC FINGER PROTEIN YPR022C"/>
    <property type="match status" value="1"/>
</dbReference>
<dbReference type="GO" id="GO:0071277">
    <property type="term" value="P:cellular response to calcium ion"/>
    <property type="evidence" value="ECO:0007669"/>
    <property type="project" value="UniProtKB-ARBA"/>
</dbReference>
<feature type="compositionally biased region" description="Low complexity" evidence="12">
    <location>
        <begin position="175"/>
        <end position="189"/>
    </location>
</feature>
<dbReference type="AlphaFoldDB" id="A0A5N6KFZ4"/>
<keyword evidence="13" id="KW-0472">Membrane</keyword>
<evidence type="ECO:0000313" key="15">
    <source>
        <dbReference type="EMBL" id="KAB8302578.1"/>
    </source>
</evidence>
<keyword evidence="3" id="KW-0963">Cytoplasm</keyword>
<feature type="compositionally biased region" description="Polar residues" evidence="12">
    <location>
        <begin position="19"/>
        <end position="28"/>
    </location>
</feature>
<evidence type="ECO:0000256" key="3">
    <source>
        <dbReference type="ARBA" id="ARBA00022490"/>
    </source>
</evidence>
<dbReference type="FunFam" id="3.30.160.60:FF:000181">
    <property type="entry name" value="C2H2 type zinc finger protein"/>
    <property type="match status" value="1"/>
</dbReference>
<dbReference type="PANTHER" id="PTHR40626">
    <property type="entry name" value="MIP31509P"/>
    <property type="match status" value="1"/>
</dbReference>
<dbReference type="PROSITE" id="PS00028">
    <property type="entry name" value="ZINC_FINGER_C2H2_1"/>
    <property type="match status" value="2"/>
</dbReference>
<keyword evidence="16" id="KW-1185">Reference proteome</keyword>
<keyword evidence="9" id="KW-0804">Transcription</keyword>
<dbReference type="Pfam" id="PF00096">
    <property type="entry name" value="zf-C2H2"/>
    <property type="match status" value="2"/>
</dbReference>
<dbReference type="GO" id="GO:0000981">
    <property type="term" value="F:DNA-binding transcription factor activity, RNA polymerase II-specific"/>
    <property type="evidence" value="ECO:0007669"/>
    <property type="project" value="InterPro"/>
</dbReference>
<evidence type="ECO:0000256" key="9">
    <source>
        <dbReference type="ARBA" id="ARBA00023163"/>
    </source>
</evidence>
<keyword evidence="5" id="KW-0677">Repeat</keyword>
<feature type="compositionally biased region" description="Low complexity" evidence="12">
    <location>
        <begin position="685"/>
        <end position="700"/>
    </location>
</feature>
<feature type="region of interest" description="Disordered" evidence="12">
    <location>
        <begin position="653"/>
        <end position="674"/>
    </location>
</feature>
<dbReference type="GO" id="GO:0045944">
    <property type="term" value="P:positive regulation of transcription by RNA polymerase II"/>
    <property type="evidence" value="ECO:0007669"/>
    <property type="project" value="UniProtKB-ARBA"/>
</dbReference>
<feature type="region of interest" description="Disordered" evidence="12">
    <location>
        <begin position="374"/>
        <end position="464"/>
    </location>
</feature>
<feature type="compositionally biased region" description="Polar residues" evidence="12">
    <location>
        <begin position="141"/>
        <end position="166"/>
    </location>
</feature>
<accession>A0A5N6KFZ4</accession>
<feature type="compositionally biased region" description="Polar residues" evidence="12">
    <location>
        <begin position="238"/>
        <end position="248"/>
    </location>
</feature>
<evidence type="ECO:0000256" key="1">
    <source>
        <dbReference type="ARBA" id="ARBA00004123"/>
    </source>
</evidence>
<proteinExistence type="predicted"/>
<dbReference type="OrthoDB" id="8117402at2759"/>
<dbReference type="FunFam" id="3.30.160.60:FF:000239">
    <property type="entry name" value="C2H2 type zinc finger protein"/>
    <property type="match status" value="1"/>
</dbReference>
<keyword evidence="4" id="KW-0479">Metal-binding</keyword>
<protein>
    <recommendedName>
        <fullName evidence="14">C2H2-type domain-containing protein</fullName>
    </recommendedName>
</protein>
<feature type="transmembrane region" description="Helical" evidence="13">
    <location>
        <begin position="754"/>
        <end position="772"/>
    </location>
</feature>
<dbReference type="EMBL" id="VIGI01000003">
    <property type="protein sequence ID" value="KAB8302578.1"/>
    <property type="molecule type" value="Genomic_DNA"/>
</dbReference>
<dbReference type="GO" id="GO:0000785">
    <property type="term" value="C:chromatin"/>
    <property type="evidence" value="ECO:0007669"/>
    <property type="project" value="TreeGrafter"/>
</dbReference>
<evidence type="ECO:0000256" key="11">
    <source>
        <dbReference type="PROSITE-ProRule" id="PRU00042"/>
    </source>
</evidence>
<evidence type="ECO:0000313" key="16">
    <source>
        <dbReference type="Proteomes" id="UP000326757"/>
    </source>
</evidence>
<dbReference type="PROSITE" id="PS50157">
    <property type="entry name" value="ZINC_FINGER_C2H2_2"/>
    <property type="match status" value="2"/>
</dbReference>
<evidence type="ECO:0000256" key="13">
    <source>
        <dbReference type="SAM" id="Phobius"/>
    </source>
</evidence>
<keyword evidence="8" id="KW-0805">Transcription regulation</keyword>
<evidence type="ECO:0000256" key="8">
    <source>
        <dbReference type="ARBA" id="ARBA00023015"/>
    </source>
</evidence>
<dbReference type="SMART" id="SM00355">
    <property type="entry name" value="ZnF_C2H2"/>
    <property type="match status" value="2"/>
</dbReference>
<dbReference type="GO" id="GO:0005737">
    <property type="term" value="C:cytoplasm"/>
    <property type="evidence" value="ECO:0007669"/>
    <property type="project" value="UniProtKB-SubCell"/>
</dbReference>
<dbReference type="GO" id="GO:0005634">
    <property type="term" value="C:nucleus"/>
    <property type="evidence" value="ECO:0007669"/>
    <property type="project" value="UniProtKB-SubCell"/>
</dbReference>
<feature type="domain" description="C2H2-type" evidence="14">
    <location>
        <begin position="494"/>
        <end position="521"/>
    </location>
</feature>
<dbReference type="GO" id="GO:0008270">
    <property type="term" value="F:zinc ion binding"/>
    <property type="evidence" value="ECO:0007669"/>
    <property type="project" value="UniProtKB-KW"/>
</dbReference>
<dbReference type="InterPro" id="IPR051059">
    <property type="entry name" value="VerF-like"/>
</dbReference>
<comment type="subcellular location">
    <subcellularLocation>
        <location evidence="2">Cytoplasm</location>
    </subcellularLocation>
    <subcellularLocation>
        <location evidence="1">Nucleus</location>
    </subcellularLocation>
</comment>
<feature type="region of interest" description="Disordered" evidence="12">
    <location>
        <begin position="1"/>
        <end position="31"/>
    </location>
</feature>
<evidence type="ECO:0000256" key="7">
    <source>
        <dbReference type="ARBA" id="ARBA00022833"/>
    </source>
</evidence>
<feature type="compositionally biased region" description="Polar residues" evidence="12">
    <location>
        <begin position="415"/>
        <end position="427"/>
    </location>
</feature>
<reference evidence="15 16" key="1">
    <citation type="submission" date="2019-06" db="EMBL/GenBank/DDBJ databases">
        <title>Genome Sequence of the Brown Rot Fungal Pathogen Monilinia laxa.</title>
        <authorList>
            <person name="De Miccolis Angelini R.M."/>
            <person name="Landi L."/>
            <person name="Abate D."/>
            <person name="Pollastro S."/>
            <person name="Romanazzi G."/>
            <person name="Faretra F."/>
        </authorList>
    </citation>
    <scope>NUCLEOTIDE SEQUENCE [LARGE SCALE GENOMIC DNA]</scope>
    <source>
        <strain evidence="15 16">Mlax316</strain>
    </source>
</reference>
<feature type="region of interest" description="Disordered" evidence="12">
    <location>
        <begin position="681"/>
        <end position="700"/>
    </location>
</feature>
<evidence type="ECO:0000256" key="12">
    <source>
        <dbReference type="SAM" id="MobiDB-lite"/>
    </source>
</evidence>
<name>A0A5N6KFZ4_MONLA</name>
<organism evidence="15 16">
    <name type="scientific">Monilinia laxa</name>
    <name type="common">Brown rot fungus</name>
    <name type="synonym">Sclerotinia laxa</name>
    <dbReference type="NCBI Taxonomy" id="61186"/>
    <lineage>
        <taxon>Eukaryota</taxon>
        <taxon>Fungi</taxon>
        <taxon>Dikarya</taxon>
        <taxon>Ascomycota</taxon>
        <taxon>Pezizomycotina</taxon>
        <taxon>Leotiomycetes</taxon>
        <taxon>Helotiales</taxon>
        <taxon>Sclerotiniaceae</taxon>
        <taxon>Monilinia</taxon>
    </lineage>
</organism>
<keyword evidence="13" id="KW-1133">Transmembrane helix</keyword>
<evidence type="ECO:0000256" key="10">
    <source>
        <dbReference type="ARBA" id="ARBA00023242"/>
    </source>
</evidence>
<dbReference type="FunFam" id="3.30.160.60:FF:000146">
    <property type="entry name" value="C2H2 type zinc finger protein"/>
    <property type="match status" value="1"/>
</dbReference>
<keyword evidence="7" id="KW-0862">Zinc</keyword>
<feature type="compositionally biased region" description="Polar residues" evidence="12">
    <location>
        <begin position="435"/>
        <end position="448"/>
    </location>
</feature>
<evidence type="ECO:0000256" key="6">
    <source>
        <dbReference type="ARBA" id="ARBA00022771"/>
    </source>
</evidence>
<comment type="caution">
    <text evidence="15">The sequence shown here is derived from an EMBL/GenBank/DDBJ whole genome shotgun (WGS) entry which is preliminary data.</text>
</comment>
<feature type="domain" description="C2H2-type" evidence="14">
    <location>
        <begin position="522"/>
        <end position="549"/>
    </location>
</feature>
<dbReference type="InterPro" id="IPR013087">
    <property type="entry name" value="Znf_C2H2_type"/>
</dbReference>
<evidence type="ECO:0000256" key="4">
    <source>
        <dbReference type="ARBA" id="ARBA00022723"/>
    </source>
</evidence>
<gene>
    <name evidence="15" type="ORF">EYC80_005959</name>
</gene>
<dbReference type="GO" id="GO:0000978">
    <property type="term" value="F:RNA polymerase II cis-regulatory region sequence-specific DNA binding"/>
    <property type="evidence" value="ECO:0007669"/>
    <property type="project" value="InterPro"/>
</dbReference>
<dbReference type="SUPFAM" id="SSF57667">
    <property type="entry name" value="beta-beta-alpha zinc fingers"/>
    <property type="match status" value="1"/>
</dbReference>